<dbReference type="PANTHER" id="PTHR34217:SF1">
    <property type="entry name" value="CARBOXYPEPTIDASE 1"/>
    <property type="match status" value="1"/>
</dbReference>
<dbReference type="Proteomes" id="UP001198200">
    <property type="component" value="Unassembled WGS sequence"/>
</dbReference>
<keyword evidence="4 6" id="KW-0862">Zinc</keyword>
<dbReference type="InterPro" id="IPR001567">
    <property type="entry name" value="Pept_M3A_M3B_dom"/>
</dbReference>
<dbReference type="AlphaFoldDB" id="A0AAE3JDE2"/>
<evidence type="ECO:0000256" key="3">
    <source>
        <dbReference type="ARBA" id="ARBA00022801"/>
    </source>
</evidence>
<name>A0AAE3JDE2_9FIRM</name>
<evidence type="ECO:0000259" key="7">
    <source>
        <dbReference type="Pfam" id="PF01432"/>
    </source>
</evidence>
<comment type="cofactor">
    <cofactor evidence="6">
        <name>Zn(2+)</name>
        <dbReference type="ChEBI" id="CHEBI:29105"/>
    </cofactor>
    <text evidence="6">Binds 1 zinc ion.</text>
</comment>
<accession>A0AAE3JDE2</accession>
<dbReference type="InterPro" id="IPR001333">
    <property type="entry name" value="Peptidase_M32_Taq"/>
</dbReference>
<keyword evidence="3 6" id="KW-0378">Hydrolase</keyword>
<feature type="domain" description="Peptidase M3A/M3B catalytic" evidence="7">
    <location>
        <begin position="189"/>
        <end position="571"/>
    </location>
</feature>
<dbReference type="PANTHER" id="PTHR34217">
    <property type="entry name" value="METAL-DEPENDENT CARBOXYPEPTIDASE"/>
    <property type="match status" value="1"/>
</dbReference>
<dbReference type="CDD" id="cd09607">
    <property type="entry name" value="M3B_PepF"/>
    <property type="match status" value="1"/>
</dbReference>
<comment type="caution">
    <text evidence="9">The sequence shown here is derived from an EMBL/GenBank/DDBJ whole genome shotgun (WGS) entry which is preliminary data.</text>
</comment>
<dbReference type="EMBL" id="JAJEQN010000056">
    <property type="protein sequence ID" value="MCC2222911.1"/>
    <property type="molecule type" value="Genomic_DNA"/>
</dbReference>
<dbReference type="Gene3D" id="1.10.1370.20">
    <property type="entry name" value="Oligoendopeptidase f, C-terminal domain"/>
    <property type="match status" value="1"/>
</dbReference>
<keyword evidence="10" id="KW-1185">Reference proteome</keyword>
<dbReference type="InterPro" id="IPR013647">
    <property type="entry name" value="OligopepF_N_dom"/>
</dbReference>
<evidence type="ECO:0000256" key="6">
    <source>
        <dbReference type="RuleBase" id="RU003435"/>
    </source>
</evidence>
<dbReference type="InterPro" id="IPR034006">
    <property type="entry name" value="M3B_PepF_2"/>
</dbReference>
<dbReference type="Pfam" id="PF08439">
    <property type="entry name" value="Peptidase_M3_N"/>
    <property type="match status" value="1"/>
</dbReference>
<evidence type="ECO:0000256" key="2">
    <source>
        <dbReference type="ARBA" id="ARBA00022723"/>
    </source>
</evidence>
<dbReference type="SUPFAM" id="SSF55486">
    <property type="entry name" value="Metalloproteases ('zincins'), catalytic domain"/>
    <property type="match status" value="1"/>
</dbReference>
<comment type="similarity">
    <text evidence="6">Belongs to the peptidase M3 family.</text>
</comment>
<dbReference type="Pfam" id="PF01432">
    <property type="entry name" value="Peptidase_M3"/>
    <property type="match status" value="1"/>
</dbReference>
<evidence type="ECO:0000259" key="8">
    <source>
        <dbReference type="Pfam" id="PF08439"/>
    </source>
</evidence>
<evidence type="ECO:0000313" key="9">
    <source>
        <dbReference type="EMBL" id="MCC2222911.1"/>
    </source>
</evidence>
<keyword evidence="5 6" id="KW-0482">Metalloprotease</keyword>
<dbReference type="Gene3D" id="1.20.140.70">
    <property type="entry name" value="Oligopeptidase f, N-terminal domain"/>
    <property type="match status" value="1"/>
</dbReference>
<feature type="domain" description="Oligopeptidase F N-terminal" evidence="8">
    <location>
        <begin position="112"/>
        <end position="173"/>
    </location>
</feature>
<dbReference type="GO" id="GO:0004181">
    <property type="term" value="F:metallocarboxypeptidase activity"/>
    <property type="evidence" value="ECO:0007669"/>
    <property type="project" value="InterPro"/>
</dbReference>
<proteinExistence type="inferred from homology"/>
<protein>
    <submittedName>
        <fullName evidence="9">M3 family oligoendopeptidase</fullName>
    </submittedName>
</protein>
<keyword evidence="1 6" id="KW-0645">Protease</keyword>
<evidence type="ECO:0000256" key="1">
    <source>
        <dbReference type="ARBA" id="ARBA00022670"/>
    </source>
</evidence>
<gene>
    <name evidence="9" type="ORF">LKD48_15000</name>
</gene>
<organism evidence="9 10">
    <name type="scientific">Anthropogastromicrobium aceti</name>
    <dbReference type="NCBI Taxonomy" id="2981768"/>
    <lineage>
        <taxon>Bacteria</taxon>
        <taxon>Bacillati</taxon>
        <taxon>Bacillota</taxon>
        <taxon>Clostridia</taxon>
        <taxon>Lachnospirales</taxon>
        <taxon>Lachnospiraceae</taxon>
        <taxon>Anthropogastromicrobium</taxon>
    </lineage>
</organism>
<evidence type="ECO:0000256" key="5">
    <source>
        <dbReference type="ARBA" id="ARBA00023049"/>
    </source>
</evidence>
<keyword evidence="2 6" id="KW-0479">Metal-binding</keyword>
<sequence length="585" mass="66101">MNQEWSLDVLYHGYEDPKFDEDMKKFESEVAGMKEKIEAAKKLDPVKGLETCLMVKEEMAALGSRLGEFISLKASVNTSDSKTNDMGARYDRIAANQTAANVAFCKYVASIENLDQVIAQSSLLTEYNYYLTEIKKDAAHMLSDDMEDLIAHMDITGGGAWGKLFDYLTSTLKVDYEGEVITLPAVRNLATSEDKEVRKKAYEAELASYDKIADSIAFALNNIKGQVSMLSEKKGYESPLAMTLEQCRMKKETLDAMFTAMREYLPKFWEYLKAKAKYLGYEGGLPWYEMFAPVGKMDSNYTAETARDTLVENFSHFSKELSDMMARAFAESWIDFYPHEGKVGGAFCANVTTEKQSRILTNFNGSFDSVVTLAHELGHAFHNKQIFENRILNQDYSMPVAETASTFNETHFMLSAYKKSNDPQEKLAILENLLSGTTQIICDIYSRFLFEDAVFHKCEAQFLMTNDLKEIMLDAQKQAYGDGLDQTKLHPYMWTCKGHYYSSGLSYYNFPYAFGGLFAMGLYTQFLNEGDSFVPKYNALLKATATCSVEDTAKMAGIDLTKPDFWRSSLQTFANLIDEYVALIG</sequence>
<dbReference type="GO" id="GO:0004222">
    <property type="term" value="F:metalloendopeptidase activity"/>
    <property type="evidence" value="ECO:0007669"/>
    <property type="project" value="InterPro"/>
</dbReference>
<reference evidence="9 10" key="1">
    <citation type="submission" date="2021-10" db="EMBL/GenBank/DDBJ databases">
        <title>Anaerobic single-cell dispensing facilitates the cultivation of human gut bacteria.</title>
        <authorList>
            <person name="Afrizal A."/>
        </authorList>
    </citation>
    <scope>NUCLEOTIDE SEQUENCE [LARGE SCALE GENOMIC DNA]</scope>
    <source>
        <strain evidence="9 10">CLA-AA-H224</strain>
    </source>
</reference>
<dbReference type="InterPro" id="IPR042088">
    <property type="entry name" value="OligoPept_F_C"/>
</dbReference>
<dbReference type="RefSeq" id="WP_308732465.1">
    <property type="nucleotide sequence ID" value="NZ_JAJEQN010000056.1"/>
</dbReference>
<evidence type="ECO:0000313" key="10">
    <source>
        <dbReference type="Proteomes" id="UP001198200"/>
    </source>
</evidence>
<dbReference type="GO" id="GO:0006508">
    <property type="term" value="P:proteolysis"/>
    <property type="evidence" value="ECO:0007669"/>
    <property type="project" value="UniProtKB-KW"/>
</dbReference>
<evidence type="ECO:0000256" key="4">
    <source>
        <dbReference type="ARBA" id="ARBA00022833"/>
    </source>
</evidence>
<dbReference type="GO" id="GO:0046872">
    <property type="term" value="F:metal ion binding"/>
    <property type="evidence" value="ECO:0007669"/>
    <property type="project" value="UniProtKB-UniRule"/>
</dbReference>